<evidence type="ECO:0000256" key="2">
    <source>
        <dbReference type="ARBA" id="ARBA00022679"/>
    </source>
</evidence>
<evidence type="ECO:0000313" key="6">
    <source>
        <dbReference type="Proteomes" id="UP000276379"/>
    </source>
</evidence>
<dbReference type="GO" id="GO:0019878">
    <property type="term" value="P:lysine biosynthetic process via aminoadipic acid"/>
    <property type="evidence" value="ECO:0007669"/>
    <property type="project" value="TreeGrafter"/>
</dbReference>
<keyword evidence="6" id="KW-1185">Reference proteome</keyword>
<evidence type="ECO:0000256" key="3">
    <source>
        <dbReference type="SAM" id="MobiDB-lite"/>
    </source>
</evidence>
<keyword evidence="2 5" id="KW-0808">Transferase</keyword>
<evidence type="ECO:0000259" key="4">
    <source>
        <dbReference type="Pfam" id="PF01648"/>
    </source>
</evidence>
<dbReference type="InterPro" id="IPR008278">
    <property type="entry name" value="4-PPantetheinyl_Trfase_dom"/>
</dbReference>
<dbReference type="Pfam" id="PF01648">
    <property type="entry name" value="ACPS"/>
    <property type="match status" value="1"/>
</dbReference>
<organism evidence="5 6">
    <name type="scientific">Streptomyces griseofuscus</name>
    <dbReference type="NCBI Taxonomy" id="146922"/>
    <lineage>
        <taxon>Bacteria</taxon>
        <taxon>Bacillati</taxon>
        <taxon>Actinomycetota</taxon>
        <taxon>Actinomycetes</taxon>
        <taxon>Kitasatosporales</taxon>
        <taxon>Streptomycetaceae</taxon>
        <taxon>Streptomyces</taxon>
    </lineage>
</organism>
<feature type="region of interest" description="Disordered" evidence="3">
    <location>
        <begin position="1"/>
        <end position="23"/>
    </location>
</feature>
<dbReference type="PANTHER" id="PTHR12215:SF10">
    <property type="entry name" value="L-AMINOADIPATE-SEMIALDEHYDE DEHYDROGENASE-PHOSPHOPANTETHEINYL TRANSFERASE"/>
    <property type="match status" value="1"/>
</dbReference>
<dbReference type="AlphaFoldDB" id="A0A426S474"/>
<dbReference type="GO" id="GO:0005829">
    <property type="term" value="C:cytosol"/>
    <property type="evidence" value="ECO:0007669"/>
    <property type="project" value="TreeGrafter"/>
</dbReference>
<dbReference type="EMBL" id="PDES01000009">
    <property type="protein sequence ID" value="RRQ84500.1"/>
    <property type="molecule type" value="Genomic_DNA"/>
</dbReference>
<dbReference type="Proteomes" id="UP000276379">
    <property type="component" value="Unassembled WGS sequence"/>
</dbReference>
<dbReference type="Gene3D" id="3.90.470.20">
    <property type="entry name" value="4'-phosphopantetheinyl transferase domain"/>
    <property type="match status" value="2"/>
</dbReference>
<accession>A0A426S474</accession>
<dbReference type="GO" id="GO:0008897">
    <property type="term" value="F:holo-[acyl-carrier-protein] synthase activity"/>
    <property type="evidence" value="ECO:0007669"/>
    <property type="project" value="InterPro"/>
</dbReference>
<feature type="domain" description="4'-phosphopantetheinyl transferase" evidence="4">
    <location>
        <begin position="137"/>
        <end position="199"/>
    </location>
</feature>
<dbReference type="InterPro" id="IPR037143">
    <property type="entry name" value="4-PPantetheinyl_Trfase_dom_sf"/>
</dbReference>
<comment type="similarity">
    <text evidence="1">Belongs to the P-Pant transferase superfamily. Gsp/Sfp/HetI/AcpT family.</text>
</comment>
<proteinExistence type="inferred from homology"/>
<reference evidence="5 6" key="1">
    <citation type="submission" date="2017-10" db="EMBL/GenBank/DDBJ databases">
        <title>Draft genome of actinobacteria isolated from guarana (Paullinia cupana (Mart.) Ducke.</title>
        <authorList>
            <person name="Siqueira K.A."/>
            <person name="Liotti R.G."/>
            <person name="Mendes T.A."/>
            <person name="Soares M.A."/>
        </authorList>
    </citation>
    <scope>NUCLEOTIDE SEQUENCE [LARGE SCALE GENOMIC DNA]</scope>
    <source>
        <strain evidence="5 6">199</strain>
    </source>
</reference>
<name>A0A426S474_9ACTN</name>
<dbReference type="SUPFAM" id="SSF56214">
    <property type="entry name" value="4'-phosphopantetheinyl transferase"/>
    <property type="match status" value="2"/>
</dbReference>
<evidence type="ECO:0000256" key="1">
    <source>
        <dbReference type="ARBA" id="ARBA00010990"/>
    </source>
</evidence>
<protein>
    <submittedName>
        <fullName evidence="5">4-phosphopantetheinyl transferase</fullName>
    </submittedName>
</protein>
<dbReference type="PANTHER" id="PTHR12215">
    <property type="entry name" value="PHOSPHOPANTETHEINE TRANSFERASE"/>
    <property type="match status" value="1"/>
</dbReference>
<evidence type="ECO:0000313" key="5">
    <source>
        <dbReference type="EMBL" id="RRQ84500.1"/>
    </source>
</evidence>
<sequence>MRARARTAPVPRPVPDRSLPEALDLPEPGAAPHLWLVRADEYAPGAAGVALLSPAEVRRRAAFDGDIERHRYTVAHVVLRRLLAGYLRQAPAKVPISPLPCASCGAPGGRPGLPGSTLHFSLSHCADLALFAFARGPVGVDVETLPERGTVDGVLARLHPRERAELAALPPGGRERAFVRCWTRKEAYLKGTGAGLAHGLGQPYTGSRGIPASVPGWRLTDVEVGPGYGAAVADSVLQLPVDHE</sequence>
<dbReference type="GO" id="GO:0000287">
    <property type="term" value="F:magnesium ion binding"/>
    <property type="evidence" value="ECO:0007669"/>
    <property type="project" value="InterPro"/>
</dbReference>
<dbReference type="InterPro" id="IPR050559">
    <property type="entry name" value="P-Pant_transferase_sf"/>
</dbReference>
<gene>
    <name evidence="5" type="ORF">CQW44_20640</name>
</gene>
<comment type="caution">
    <text evidence="5">The sequence shown here is derived from an EMBL/GenBank/DDBJ whole genome shotgun (WGS) entry which is preliminary data.</text>
</comment>